<evidence type="ECO:0000313" key="6">
    <source>
        <dbReference type="Proteomes" id="UP000253551"/>
    </source>
</evidence>
<feature type="compositionally biased region" description="Acidic residues" evidence="3">
    <location>
        <begin position="257"/>
        <end position="268"/>
    </location>
</feature>
<dbReference type="SMART" id="SM01141">
    <property type="entry name" value="DRY_EERY"/>
    <property type="match status" value="1"/>
</dbReference>
<feature type="compositionally biased region" description="Basic and acidic residues" evidence="3">
    <location>
        <begin position="393"/>
        <end position="402"/>
    </location>
</feature>
<dbReference type="AlphaFoldDB" id="A0A367IU46"/>
<keyword evidence="1" id="KW-0507">mRNA processing</keyword>
<dbReference type="Proteomes" id="UP000253551">
    <property type="component" value="Unassembled WGS sequence"/>
</dbReference>
<feature type="compositionally biased region" description="Basic residues" evidence="3">
    <location>
        <begin position="403"/>
        <end position="464"/>
    </location>
</feature>
<feature type="compositionally biased region" description="Basic and acidic residues" evidence="3">
    <location>
        <begin position="363"/>
        <end position="375"/>
    </location>
</feature>
<accession>A0A367IU46</accession>
<dbReference type="InterPro" id="IPR019147">
    <property type="entry name" value="SWAP_N_domain"/>
</dbReference>
<keyword evidence="2" id="KW-0508">mRNA splicing</keyword>
<feature type="domain" description="Suppressor of white apricot N-terminal" evidence="4">
    <location>
        <begin position="6"/>
        <end position="138"/>
    </location>
</feature>
<dbReference type="PANTHER" id="PTHR13161:SF4">
    <property type="entry name" value="CLK4-ASSOCIATING SERINE_ARGININE RICH PROTEIN"/>
    <property type="match status" value="1"/>
</dbReference>
<dbReference type="InterPro" id="IPR040397">
    <property type="entry name" value="SWAP"/>
</dbReference>
<evidence type="ECO:0000256" key="2">
    <source>
        <dbReference type="ARBA" id="ARBA00023187"/>
    </source>
</evidence>
<evidence type="ECO:0000313" key="5">
    <source>
        <dbReference type="EMBL" id="RCH81210.1"/>
    </source>
</evidence>
<feature type="compositionally biased region" description="Polar residues" evidence="3">
    <location>
        <begin position="285"/>
        <end position="299"/>
    </location>
</feature>
<evidence type="ECO:0000259" key="4">
    <source>
        <dbReference type="SMART" id="SM01141"/>
    </source>
</evidence>
<protein>
    <recommendedName>
        <fullName evidence="4">Suppressor of white apricot N-terminal domain-containing protein</fullName>
    </recommendedName>
</protein>
<reference evidence="5 6" key="1">
    <citation type="journal article" date="2018" name="G3 (Bethesda)">
        <title>Phylogenetic and Phylogenomic Definition of Rhizopus Species.</title>
        <authorList>
            <person name="Gryganskyi A.P."/>
            <person name="Golan J."/>
            <person name="Dolatabadi S."/>
            <person name="Mondo S."/>
            <person name="Robb S."/>
            <person name="Idnurm A."/>
            <person name="Muszewska A."/>
            <person name="Steczkiewicz K."/>
            <person name="Masonjones S."/>
            <person name="Liao H.L."/>
            <person name="Gajdeczka M.T."/>
            <person name="Anike F."/>
            <person name="Vuek A."/>
            <person name="Anishchenko I.M."/>
            <person name="Voigt K."/>
            <person name="de Hoog G.S."/>
            <person name="Smith M.E."/>
            <person name="Heitman J."/>
            <person name="Vilgalys R."/>
            <person name="Stajich J.E."/>
        </authorList>
    </citation>
    <scope>NUCLEOTIDE SEQUENCE [LARGE SCALE GENOMIC DNA]</scope>
    <source>
        <strain evidence="5 6">LSU 92-RS-03</strain>
    </source>
</reference>
<dbReference type="EMBL" id="PJQM01005619">
    <property type="protein sequence ID" value="RCH81210.1"/>
    <property type="molecule type" value="Genomic_DNA"/>
</dbReference>
<gene>
    <name evidence="5" type="ORF">CU098_005075</name>
</gene>
<dbReference type="GO" id="GO:0008380">
    <property type="term" value="P:RNA splicing"/>
    <property type="evidence" value="ECO:0007669"/>
    <property type="project" value="UniProtKB-KW"/>
</dbReference>
<feature type="compositionally biased region" description="Basic and acidic residues" evidence="3">
    <location>
        <begin position="303"/>
        <end position="342"/>
    </location>
</feature>
<dbReference type="PANTHER" id="PTHR13161">
    <property type="entry name" value="SPLICING FACTOR SUPPRESSOR OF WHITE APRICOT"/>
    <property type="match status" value="1"/>
</dbReference>
<name>A0A367IU46_RHIST</name>
<organism evidence="5 6">
    <name type="scientific">Rhizopus stolonifer</name>
    <name type="common">Rhizopus nigricans</name>
    <dbReference type="NCBI Taxonomy" id="4846"/>
    <lineage>
        <taxon>Eukaryota</taxon>
        <taxon>Fungi</taxon>
        <taxon>Fungi incertae sedis</taxon>
        <taxon>Mucoromycota</taxon>
        <taxon>Mucoromycotina</taxon>
        <taxon>Mucoromycetes</taxon>
        <taxon>Mucorales</taxon>
        <taxon>Mucorineae</taxon>
        <taxon>Rhizopodaceae</taxon>
        <taxon>Rhizopus</taxon>
    </lineage>
</organism>
<evidence type="ECO:0000256" key="3">
    <source>
        <dbReference type="SAM" id="MobiDB-lite"/>
    </source>
</evidence>
<feature type="region of interest" description="Disordered" evidence="3">
    <location>
        <begin position="200"/>
        <end position="484"/>
    </location>
</feature>
<feature type="compositionally biased region" description="Basic and acidic residues" evidence="3">
    <location>
        <begin position="224"/>
        <end position="234"/>
    </location>
</feature>
<evidence type="ECO:0000256" key="1">
    <source>
        <dbReference type="ARBA" id="ARBA00022664"/>
    </source>
</evidence>
<dbReference type="GO" id="GO:0006397">
    <property type="term" value="P:mRNA processing"/>
    <property type="evidence" value="ECO:0007669"/>
    <property type="project" value="UniProtKB-KW"/>
</dbReference>
<comment type="caution">
    <text evidence="5">The sequence shown here is derived from an EMBL/GenBank/DDBJ whole genome shotgun (WGS) entry which is preliminary data.</text>
</comment>
<dbReference type="OrthoDB" id="10070965at2759"/>
<feature type="compositionally biased region" description="Polar residues" evidence="3">
    <location>
        <begin position="379"/>
        <end position="392"/>
    </location>
</feature>
<keyword evidence="6" id="KW-1185">Reference proteome</keyword>
<feature type="non-terminal residue" evidence="5">
    <location>
        <position position="1"/>
    </location>
</feature>
<proteinExistence type="predicted"/>
<dbReference type="Pfam" id="PF09750">
    <property type="entry name" value="DRY_EERY"/>
    <property type="match status" value="1"/>
</dbReference>
<sequence>LGDPLQLIRVIGSASKLYPDAEHFYYHENTENLMPWQGNPDIKIDRFDGRSLLDFFTEPVRSNLHVPEEDMQDELNFERYHDLIEAERLQVSESERLAEVEEEWTKLLDRHQAKLNMIKQQEKSTKSRGFGFDYGTKVVSHEEAVAEDSLLKQADILQYVDDLTDKDKQALNDMSRKYGIKSYARLLRIAKKDRDDELRSLKRKQLEGKPKENTEKRRRKRTRYRDLNLDERERYRRKHSPSYEPYQQGSSSSTTTTEEEEEEEDETTNDVVIEFGSSIPEEQVEQAQPASQQKTTTPSVPVEQKKLTPMEKLKLKMRQGLEKQIVSDEKEKRKKEREREIESLQQLAKNQGLPINAYLRPDPPMRRTVEQERPAQRYRSPSSSDNEGNSLSKQRDRSPSPKEHKRKYRSPSPTRRRHDSTRKKYRSPSPRRRRRYRSPSPRHRSPSPNKRKDRSRHYSSRRKSPSYDRRSRYRSPSTEDEKRK</sequence>
<feature type="compositionally biased region" description="Basic and acidic residues" evidence="3">
    <location>
        <begin position="200"/>
        <end position="215"/>
    </location>
</feature>